<dbReference type="InterPro" id="IPR008271">
    <property type="entry name" value="Ser/Thr_kinase_AS"/>
</dbReference>
<gene>
    <name evidence="7" type="ORF">NDN08_005827</name>
</gene>
<dbReference type="InterPro" id="IPR000719">
    <property type="entry name" value="Prot_kinase_dom"/>
</dbReference>
<dbReference type="AlphaFoldDB" id="A0AAV8V4D6"/>
<evidence type="ECO:0000256" key="4">
    <source>
        <dbReference type="RuleBase" id="RU000304"/>
    </source>
</evidence>
<dbReference type="InterPro" id="IPR001849">
    <property type="entry name" value="PH_domain"/>
</dbReference>
<evidence type="ECO:0000313" key="7">
    <source>
        <dbReference type="EMBL" id="KAJ8909133.1"/>
    </source>
</evidence>
<dbReference type="Proteomes" id="UP001157974">
    <property type="component" value="Unassembled WGS sequence"/>
</dbReference>
<evidence type="ECO:0000256" key="1">
    <source>
        <dbReference type="ARBA" id="ARBA00022741"/>
    </source>
</evidence>
<dbReference type="SUPFAM" id="SSF50729">
    <property type="entry name" value="PH domain-like"/>
    <property type="match status" value="1"/>
</dbReference>
<dbReference type="InterPro" id="IPR011009">
    <property type="entry name" value="Kinase-like_dom_sf"/>
</dbReference>
<evidence type="ECO:0000259" key="5">
    <source>
        <dbReference type="PROSITE" id="PS50003"/>
    </source>
</evidence>
<evidence type="ECO:0000259" key="6">
    <source>
        <dbReference type="PROSITE" id="PS50011"/>
    </source>
</evidence>
<accession>A0AAV8V4D6</accession>
<feature type="domain" description="PH" evidence="5">
    <location>
        <begin position="19"/>
        <end position="109"/>
    </location>
</feature>
<keyword evidence="4" id="KW-0418">Kinase</keyword>
<dbReference type="Pfam" id="PF00069">
    <property type="entry name" value="Pkinase"/>
    <property type="match status" value="1"/>
</dbReference>
<reference evidence="7 8" key="1">
    <citation type="journal article" date="2023" name="Nat. Commun.">
        <title>Origin of minicircular mitochondrial genomes in red algae.</title>
        <authorList>
            <person name="Lee Y."/>
            <person name="Cho C.H."/>
            <person name="Lee Y.M."/>
            <person name="Park S.I."/>
            <person name="Yang J.H."/>
            <person name="West J.A."/>
            <person name="Bhattacharya D."/>
            <person name="Yoon H.S."/>
        </authorList>
    </citation>
    <scope>NUCLEOTIDE SEQUENCE [LARGE SCALE GENOMIC DNA]</scope>
    <source>
        <strain evidence="7 8">CCMP1338</strain>
        <tissue evidence="7">Whole cell</tissue>
    </source>
</reference>
<evidence type="ECO:0000256" key="3">
    <source>
        <dbReference type="PROSITE-ProRule" id="PRU10141"/>
    </source>
</evidence>
<keyword evidence="8" id="KW-1185">Reference proteome</keyword>
<dbReference type="SMART" id="SM00220">
    <property type="entry name" value="S_TKc"/>
    <property type="match status" value="1"/>
</dbReference>
<protein>
    <recommendedName>
        <fullName evidence="9">Non-specific serine/threonine protein kinase</fullName>
    </recommendedName>
</protein>
<evidence type="ECO:0000313" key="8">
    <source>
        <dbReference type="Proteomes" id="UP001157974"/>
    </source>
</evidence>
<feature type="binding site" evidence="3">
    <location>
        <position position="145"/>
    </location>
    <ligand>
        <name>ATP</name>
        <dbReference type="ChEBI" id="CHEBI:30616"/>
    </ligand>
</feature>
<dbReference type="PROSITE" id="PS00108">
    <property type="entry name" value="PROTEIN_KINASE_ST"/>
    <property type="match status" value="1"/>
</dbReference>
<dbReference type="PROSITE" id="PS50003">
    <property type="entry name" value="PH_DOMAIN"/>
    <property type="match status" value="1"/>
</dbReference>
<sequence length="496" mass="55663">MAAAKKWEMVEQKFLSGDPVFFSGELVKESTRMRRHKVRYFRLVDGALYNYRRKGETPTKVYSVIDGKLSLPDEDGIALHMADGTELVLRSKDSEYTRSWADALMRASKRKIGRFYGIHGIIGAGAFAEVRLAYVKNTGEQVAVKIMRKNKNDQELMTAVNCELKFVSRNIVHKNIVATYDVINTREILFIVMEYMKGGMLYDVLAEEKMLSEKVRSLIEKVAVNLTNKGGRFVEMFVRGLKLTPCNAVEPSQKASIVMKSLLEALGYLHENGIVHRDVKPENVLCSGREWPLTIKLADFGLADVIMEDTFGDKTARGMYGTPFFVAPEVIRGEAYGPAVDIWSSGVLLYNMLSGQLPFEGGSLAEVLKRVKAGHVEFPEKKWGSISDEAKNFIRGLLRFHPGERLSAKQALADPWFTLAQTRKERILGHDMSQMMTKEAKGMRSSVAIEDIEGLLRDAVASQKEKSDSGPRLFGFKIYRQNSESSKVSRSAATET</sequence>
<dbReference type="GO" id="GO:0005524">
    <property type="term" value="F:ATP binding"/>
    <property type="evidence" value="ECO:0007669"/>
    <property type="project" value="UniProtKB-UniRule"/>
</dbReference>
<evidence type="ECO:0000256" key="2">
    <source>
        <dbReference type="ARBA" id="ARBA00022840"/>
    </source>
</evidence>
<keyword evidence="1 3" id="KW-0547">Nucleotide-binding</keyword>
<proteinExistence type="inferred from homology"/>
<keyword evidence="4" id="KW-0723">Serine/threonine-protein kinase</keyword>
<comment type="caution">
    <text evidence="7">The sequence shown here is derived from an EMBL/GenBank/DDBJ whole genome shotgun (WGS) entry which is preliminary data.</text>
</comment>
<organism evidence="7 8">
    <name type="scientific">Rhodosorus marinus</name>
    <dbReference type="NCBI Taxonomy" id="101924"/>
    <lineage>
        <taxon>Eukaryota</taxon>
        <taxon>Rhodophyta</taxon>
        <taxon>Stylonematophyceae</taxon>
        <taxon>Stylonematales</taxon>
        <taxon>Stylonemataceae</taxon>
        <taxon>Rhodosorus</taxon>
    </lineage>
</organism>
<dbReference type="GO" id="GO:0004674">
    <property type="term" value="F:protein serine/threonine kinase activity"/>
    <property type="evidence" value="ECO:0007669"/>
    <property type="project" value="UniProtKB-KW"/>
</dbReference>
<dbReference type="SUPFAM" id="SSF56112">
    <property type="entry name" value="Protein kinase-like (PK-like)"/>
    <property type="match status" value="1"/>
</dbReference>
<evidence type="ECO:0008006" key="9">
    <source>
        <dbReference type="Google" id="ProtNLM"/>
    </source>
</evidence>
<dbReference type="Gene3D" id="2.30.29.30">
    <property type="entry name" value="Pleckstrin-homology domain (PH domain)/Phosphotyrosine-binding domain (PTB)"/>
    <property type="match status" value="1"/>
</dbReference>
<dbReference type="EMBL" id="JAMWBK010000001">
    <property type="protein sequence ID" value="KAJ8909133.1"/>
    <property type="molecule type" value="Genomic_DNA"/>
</dbReference>
<comment type="similarity">
    <text evidence="4">Belongs to the protein kinase superfamily.</text>
</comment>
<keyword evidence="4" id="KW-0808">Transferase</keyword>
<feature type="domain" description="Protein kinase" evidence="6">
    <location>
        <begin position="116"/>
        <end position="417"/>
    </location>
</feature>
<dbReference type="InterPro" id="IPR017441">
    <property type="entry name" value="Protein_kinase_ATP_BS"/>
</dbReference>
<name>A0AAV8V4D6_9RHOD</name>
<dbReference type="PROSITE" id="PS00107">
    <property type="entry name" value="PROTEIN_KINASE_ATP"/>
    <property type="match status" value="1"/>
</dbReference>
<dbReference type="PANTHER" id="PTHR24347">
    <property type="entry name" value="SERINE/THREONINE-PROTEIN KINASE"/>
    <property type="match status" value="1"/>
</dbReference>
<dbReference type="Gene3D" id="1.10.510.10">
    <property type="entry name" value="Transferase(Phosphotransferase) domain 1"/>
    <property type="match status" value="2"/>
</dbReference>
<keyword evidence="2 3" id="KW-0067">ATP-binding</keyword>
<dbReference type="PROSITE" id="PS50011">
    <property type="entry name" value="PROTEIN_KINASE_DOM"/>
    <property type="match status" value="1"/>
</dbReference>
<dbReference type="InterPro" id="IPR011993">
    <property type="entry name" value="PH-like_dom_sf"/>
</dbReference>
<dbReference type="CDD" id="cd05117">
    <property type="entry name" value="STKc_CAMK"/>
    <property type="match status" value="1"/>
</dbReference>